<dbReference type="InterPro" id="IPR036291">
    <property type="entry name" value="NAD(P)-bd_dom_sf"/>
</dbReference>
<protein>
    <submittedName>
        <fullName evidence="3">NAD(P)-dependent dehydrogenase (Short-subunit alcohol dehydrogenase family)</fullName>
    </submittedName>
    <submittedName>
        <fullName evidence="4">SDR family oxidoreductase</fullName>
    </submittedName>
</protein>
<accession>A0A2V4VTD1</accession>
<evidence type="ECO:0000313" key="3">
    <source>
        <dbReference type="EMBL" id="PYE50050.1"/>
    </source>
</evidence>
<dbReference type="Pfam" id="PF00106">
    <property type="entry name" value="adh_short"/>
    <property type="match status" value="1"/>
</dbReference>
<dbReference type="SUPFAM" id="SSF51735">
    <property type="entry name" value="NAD(P)-binding Rossmann-fold domains"/>
    <property type="match status" value="1"/>
</dbReference>
<sequence length="275" mass="29271">MTNNISYAGKTVVVTGAASGMGQETAKLLIELGAEVYALDLKEPSYPVKAFVEVNLSQRESIDTAISKLPESIDSIFACAGVAGKGMTPLSVATINFVGHRHLIENLIPRISENGSIGFIASIGGMGWFANLPKLLEFLSTPDFDAAVQYLSENQEDPSVLGGSVEGNNRGYTFSKEATIVYVKQKSWELSAKKIRINSVSPGATAPPMLSQFGITENDGAKNVSLIGVPSEPLDQARALIYINSDEARYISGTDLVVDYGFSGGILTGQGNFHE</sequence>
<reference evidence="3 5" key="1">
    <citation type="submission" date="2018-06" db="EMBL/GenBank/DDBJ databases">
        <title>Genomic Encyclopedia of Type Strains, Phase III (KMG-III): the genomes of soil and plant-associated and newly described type strains.</title>
        <authorList>
            <person name="Whitman W."/>
        </authorList>
    </citation>
    <scope>NUCLEOTIDE SEQUENCE [LARGE SCALE GENOMIC DNA]</scope>
    <source>
        <strain evidence="3 5">CECT 7022</strain>
    </source>
</reference>
<dbReference type="OrthoDB" id="9805904at2"/>
<organism evidence="3 5">
    <name type="scientific">Paenibacillus barcinonensis</name>
    <dbReference type="NCBI Taxonomy" id="198119"/>
    <lineage>
        <taxon>Bacteria</taxon>
        <taxon>Bacillati</taxon>
        <taxon>Bacillota</taxon>
        <taxon>Bacilli</taxon>
        <taxon>Bacillales</taxon>
        <taxon>Paenibacillaceae</taxon>
        <taxon>Paenibacillus</taxon>
    </lineage>
</organism>
<proteinExistence type="inferred from homology"/>
<evidence type="ECO:0000313" key="6">
    <source>
        <dbReference type="Proteomes" id="UP000509327"/>
    </source>
</evidence>
<dbReference type="Gene3D" id="3.40.50.720">
    <property type="entry name" value="NAD(P)-binding Rossmann-like Domain"/>
    <property type="match status" value="1"/>
</dbReference>
<evidence type="ECO:0000256" key="1">
    <source>
        <dbReference type="ARBA" id="ARBA00006484"/>
    </source>
</evidence>
<dbReference type="Pfam" id="PF13561">
    <property type="entry name" value="adh_short_C2"/>
    <property type="match status" value="1"/>
</dbReference>
<dbReference type="AlphaFoldDB" id="A0A2V4VTD1"/>
<dbReference type="PANTHER" id="PTHR43180">
    <property type="entry name" value="3-OXOACYL-(ACYL-CARRIER-PROTEIN) REDUCTASE (AFU_ORTHOLOGUE AFUA_6G11210)"/>
    <property type="match status" value="1"/>
</dbReference>
<name>A0A2V4VTD1_PAEBA</name>
<reference evidence="4 6" key="2">
    <citation type="submission" date="2020-06" db="EMBL/GenBank/DDBJ databases">
        <title>Complete genome of Paenibacillus barcinonensis KACC11450.</title>
        <authorList>
            <person name="Kim M."/>
            <person name="Park Y.-J."/>
            <person name="Shin J.-H."/>
        </authorList>
    </citation>
    <scope>NUCLEOTIDE SEQUENCE [LARGE SCALE GENOMIC DNA]</scope>
    <source>
        <strain evidence="4 6">KACC11450</strain>
    </source>
</reference>
<keyword evidence="6" id="KW-1185">Reference proteome</keyword>
<dbReference type="Proteomes" id="UP000509327">
    <property type="component" value="Chromosome"/>
</dbReference>
<keyword evidence="2" id="KW-0560">Oxidoreductase</keyword>
<evidence type="ECO:0000313" key="4">
    <source>
        <dbReference type="EMBL" id="QKS59793.1"/>
    </source>
</evidence>
<evidence type="ECO:0000256" key="2">
    <source>
        <dbReference type="ARBA" id="ARBA00023002"/>
    </source>
</evidence>
<dbReference type="GO" id="GO:0016491">
    <property type="term" value="F:oxidoreductase activity"/>
    <property type="evidence" value="ECO:0007669"/>
    <property type="project" value="UniProtKB-KW"/>
</dbReference>
<dbReference type="InterPro" id="IPR002347">
    <property type="entry name" value="SDR_fam"/>
</dbReference>
<gene>
    <name evidence="3" type="ORF">DFQ00_1048</name>
    <name evidence="4" type="ORF">HUB98_28690</name>
</gene>
<dbReference type="RefSeq" id="WP_110895910.1">
    <property type="nucleotide sequence ID" value="NZ_CP054614.1"/>
</dbReference>
<dbReference type="EMBL" id="QJSW01000004">
    <property type="protein sequence ID" value="PYE50050.1"/>
    <property type="molecule type" value="Genomic_DNA"/>
</dbReference>
<dbReference type="EMBL" id="CP054614">
    <property type="protein sequence ID" value="QKS59793.1"/>
    <property type="molecule type" value="Genomic_DNA"/>
</dbReference>
<dbReference type="Proteomes" id="UP000247790">
    <property type="component" value="Unassembled WGS sequence"/>
</dbReference>
<comment type="similarity">
    <text evidence="1">Belongs to the short-chain dehydrogenases/reductases (SDR) family.</text>
</comment>
<dbReference type="PANTHER" id="PTHR43180:SF67">
    <property type="entry name" value="SECOISOLARICIRESINOL DEHYDROGENASE"/>
    <property type="match status" value="1"/>
</dbReference>
<evidence type="ECO:0000313" key="5">
    <source>
        <dbReference type="Proteomes" id="UP000247790"/>
    </source>
</evidence>
<dbReference type="PRINTS" id="PR00081">
    <property type="entry name" value="GDHRDH"/>
</dbReference>